<dbReference type="InterPro" id="IPR036236">
    <property type="entry name" value="Znf_C2H2_sf"/>
</dbReference>
<dbReference type="GO" id="GO:0008270">
    <property type="term" value="F:zinc ion binding"/>
    <property type="evidence" value="ECO:0007669"/>
    <property type="project" value="UniProtKB-KW"/>
</dbReference>
<feature type="compositionally biased region" description="Basic and acidic residues" evidence="8">
    <location>
        <begin position="454"/>
        <end position="467"/>
    </location>
</feature>
<dbReference type="PANTHER" id="PTHR45935">
    <property type="entry name" value="PROTEIN ZBED8-RELATED"/>
    <property type="match status" value="1"/>
</dbReference>
<dbReference type="InterPro" id="IPR003309">
    <property type="entry name" value="SCAN_dom"/>
</dbReference>
<dbReference type="PANTHER" id="PTHR45935:SF32">
    <property type="entry name" value="ZINC FINGER AND SCAN DOMAIN CONTAINING 18"/>
    <property type="match status" value="1"/>
</dbReference>
<evidence type="ECO:0000256" key="2">
    <source>
        <dbReference type="ARBA" id="ARBA00022737"/>
    </source>
</evidence>
<feature type="compositionally biased region" description="Basic and acidic residues" evidence="8">
    <location>
        <begin position="425"/>
        <end position="437"/>
    </location>
</feature>
<keyword evidence="1" id="KW-0479">Metal-binding</keyword>
<dbReference type="AlphaFoldDB" id="G5B7L2"/>
<feature type="region of interest" description="Disordered" evidence="8">
    <location>
        <begin position="1"/>
        <end position="87"/>
    </location>
</feature>
<evidence type="ECO:0000256" key="4">
    <source>
        <dbReference type="ARBA" id="ARBA00022833"/>
    </source>
</evidence>
<evidence type="ECO:0000259" key="10">
    <source>
        <dbReference type="PROSITE" id="PS50804"/>
    </source>
</evidence>
<sequence>MLPLEKAMASPRSSPAPPEPPMLGSDDAAQQGEPEAEAEASAEADAGLEAKASAETRGEAEGRAKTIPEGREGVAEGRADAAKVEADAEANTSVGEVGADMAEVSANAAKVEIDAEVKADDVDADVAEVHGSAAEADDAAEVDAEVDPDAAEVEAEAEAETGCERTPVDLEFSRLRFREFAYQEAAGPHQTLARLHELCRQWLRPESCSKEEILEMLVLEQFLGILPDRVRPWVVAQYPENCKKAASLVEGLSDVLDEPGMLLCSPGGSSSEFSEGVYEQHSDPLLLPVGSAPSFELLSHTELVSLELPSLLPAWPALESMLLEQRSVGGEKSGEAGPARAEPEKPQSFSEEPLALVEWDHLNPAEENLQSYRKLLLWGYQLSQPDAVPRLETEEAGLEDLDLPEDSGPGDGGHHESEGDMCEDISGHKVLADRLAEDAPVSPSGDVAQEEEGQPEKVPDDQGEESKLGAMPPLEEQDKDAVGLASLQPGAGTKRPHPEDEDEDEGEGLEGPESASSDAGKELAPQGIGSPVEQAPGPSSASSPAVVEAGASGGQPYPCSECGEVFAWIAHLAEHHSSHSSKKHRACPDC</sequence>
<comment type="subcellular location">
    <subcellularLocation>
        <location evidence="7">Nucleus</location>
    </subcellularLocation>
</comment>
<dbReference type="InterPro" id="IPR038269">
    <property type="entry name" value="SCAN_sf"/>
</dbReference>
<feature type="domain" description="C2H2-type" evidence="9">
    <location>
        <begin position="557"/>
        <end position="584"/>
    </location>
</feature>
<evidence type="ECO:0000256" key="1">
    <source>
        <dbReference type="ARBA" id="ARBA00022723"/>
    </source>
</evidence>
<dbReference type="eggNOG" id="KOG1721">
    <property type="taxonomic scope" value="Eukaryota"/>
</dbReference>
<dbReference type="STRING" id="10181.G5B7L2"/>
<dbReference type="FunCoup" id="G5B7L2">
    <property type="interactions" value="45"/>
</dbReference>
<dbReference type="InterPro" id="IPR050916">
    <property type="entry name" value="SCAN-C2H2_zinc_finger"/>
</dbReference>
<dbReference type="PROSITE" id="PS50804">
    <property type="entry name" value="SCAN_BOX"/>
    <property type="match status" value="1"/>
</dbReference>
<proteinExistence type="predicted"/>
<evidence type="ECO:0000256" key="5">
    <source>
        <dbReference type="ARBA" id="ARBA00023242"/>
    </source>
</evidence>
<name>G5B7L2_HETGA</name>
<keyword evidence="2" id="KW-0677">Repeat</keyword>
<feature type="domain" description="SCAN box" evidence="10">
    <location>
        <begin position="174"/>
        <end position="252"/>
    </location>
</feature>
<feature type="compositionally biased region" description="Acidic residues" evidence="8">
    <location>
        <begin position="499"/>
        <end position="510"/>
    </location>
</feature>
<dbReference type="Gene3D" id="3.30.160.60">
    <property type="entry name" value="Classic Zinc Finger"/>
    <property type="match status" value="1"/>
</dbReference>
<dbReference type="SUPFAM" id="SSF57667">
    <property type="entry name" value="beta-beta-alpha zinc fingers"/>
    <property type="match status" value="1"/>
</dbReference>
<dbReference type="SUPFAM" id="SSF47353">
    <property type="entry name" value="Retrovirus capsid dimerization domain-like"/>
    <property type="match status" value="1"/>
</dbReference>
<organism evidence="11 12">
    <name type="scientific">Heterocephalus glaber</name>
    <name type="common">Naked mole rat</name>
    <dbReference type="NCBI Taxonomy" id="10181"/>
    <lineage>
        <taxon>Eukaryota</taxon>
        <taxon>Metazoa</taxon>
        <taxon>Chordata</taxon>
        <taxon>Craniata</taxon>
        <taxon>Vertebrata</taxon>
        <taxon>Euteleostomi</taxon>
        <taxon>Mammalia</taxon>
        <taxon>Eutheria</taxon>
        <taxon>Euarchontoglires</taxon>
        <taxon>Glires</taxon>
        <taxon>Rodentia</taxon>
        <taxon>Hystricomorpha</taxon>
        <taxon>Bathyergidae</taxon>
        <taxon>Heterocephalus</taxon>
    </lineage>
</organism>
<dbReference type="PROSITE" id="PS50157">
    <property type="entry name" value="ZINC_FINGER_C2H2_2"/>
    <property type="match status" value="1"/>
</dbReference>
<dbReference type="Proteomes" id="UP000006813">
    <property type="component" value="Unassembled WGS sequence"/>
</dbReference>
<evidence type="ECO:0000313" key="11">
    <source>
        <dbReference type="EMBL" id="EHB05273.1"/>
    </source>
</evidence>
<feature type="compositionally biased region" description="Basic and acidic residues" evidence="8">
    <location>
        <begin position="52"/>
        <end position="86"/>
    </location>
</feature>
<feature type="compositionally biased region" description="Low complexity" evidence="8">
    <location>
        <begin position="535"/>
        <end position="550"/>
    </location>
</feature>
<dbReference type="FunFam" id="1.10.4020.10:FF:000001">
    <property type="entry name" value="zinc finger protein 263 isoform X1"/>
    <property type="match status" value="1"/>
</dbReference>
<dbReference type="SMART" id="SM00431">
    <property type="entry name" value="SCAN"/>
    <property type="match status" value="1"/>
</dbReference>
<protein>
    <submittedName>
        <fullName evidence="11">Zinc finger and SCAN domain-containing protein 18</fullName>
    </submittedName>
</protein>
<evidence type="ECO:0000256" key="8">
    <source>
        <dbReference type="SAM" id="MobiDB-lite"/>
    </source>
</evidence>
<feature type="region of interest" description="Disordered" evidence="8">
    <location>
        <begin position="327"/>
        <end position="349"/>
    </location>
</feature>
<keyword evidence="5 7" id="KW-0539">Nucleus</keyword>
<dbReference type="InParanoid" id="G5B7L2"/>
<evidence type="ECO:0000313" key="12">
    <source>
        <dbReference type="Proteomes" id="UP000006813"/>
    </source>
</evidence>
<dbReference type="Pfam" id="PF02023">
    <property type="entry name" value="SCAN"/>
    <property type="match status" value="1"/>
</dbReference>
<keyword evidence="4" id="KW-0862">Zinc</keyword>
<accession>G5B7L2</accession>
<feature type="region of interest" description="Disordered" evidence="8">
    <location>
        <begin position="400"/>
        <end position="556"/>
    </location>
</feature>
<gene>
    <name evidence="11" type="ORF">GW7_05603</name>
</gene>
<dbReference type="CDD" id="cd07936">
    <property type="entry name" value="SCAN"/>
    <property type="match status" value="1"/>
</dbReference>
<keyword evidence="3 6" id="KW-0863">Zinc-finger</keyword>
<dbReference type="Gene3D" id="1.10.4020.10">
    <property type="entry name" value="DNA breaking-rejoining enzymes"/>
    <property type="match status" value="1"/>
</dbReference>
<dbReference type="GO" id="GO:0005634">
    <property type="term" value="C:nucleus"/>
    <property type="evidence" value="ECO:0007669"/>
    <property type="project" value="UniProtKB-SubCell"/>
</dbReference>
<dbReference type="PROSITE" id="PS00028">
    <property type="entry name" value="ZINC_FINGER_C2H2_1"/>
    <property type="match status" value="1"/>
</dbReference>
<reference evidence="11 12" key="1">
    <citation type="journal article" date="2011" name="Nature">
        <title>Genome sequencing reveals insights into physiology and longevity of the naked mole rat.</title>
        <authorList>
            <person name="Kim E.B."/>
            <person name="Fang X."/>
            <person name="Fushan A.A."/>
            <person name="Huang Z."/>
            <person name="Lobanov A.V."/>
            <person name="Han L."/>
            <person name="Marino S.M."/>
            <person name="Sun X."/>
            <person name="Turanov A.A."/>
            <person name="Yang P."/>
            <person name="Yim S.H."/>
            <person name="Zhao X."/>
            <person name="Kasaikina M.V."/>
            <person name="Stoletzki N."/>
            <person name="Peng C."/>
            <person name="Polak P."/>
            <person name="Xiong Z."/>
            <person name="Kiezun A."/>
            <person name="Zhu Y."/>
            <person name="Chen Y."/>
            <person name="Kryukov G.V."/>
            <person name="Zhang Q."/>
            <person name="Peshkin L."/>
            <person name="Yang L."/>
            <person name="Bronson R.T."/>
            <person name="Buffenstein R."/>
            <person name="Wang B."/>
            <person name="Han C."/>
            <person name="Li Q."/>
            <person name="Chen L."/>
            <person name="Zhao W."/>
            <person name="Sunyaev S.R."/>
            <person name="Park T.J."/>
            <person name="Zhang G."/>
            <person name="Wang J."/>
            <person name="Gladyshev V.N."/>
        </authorList>
    </citation>
    <scope>NUCLEOTIDE SEQUENCE [LARGE SCALE GENOMIC DNA]</scope>
</reference>
<evidence type="ECO:0000256" key="7">
    <source>
        <dbReference type="PROSITE-ProRule" id="PRU00187"/>
    </source>
</evidence>
<evidence type="ECO:0000256" key="3">
    <source>
        <dbReference type="ARBA" id="ARBA00022771"/>
    </source>
</evidence>
<evidence type="ECO:0000259" key="9">
    <source>
        <dbReference type="PROSITE" id="PS50157"/>
    </source>
</evidence>
<dbReference type="InterPro" id="IPR013087">
    <property type="entry name" value="Znf_C2H2_type"/>
</dbReference>
<evidence type="ECO:0000256" key="6">
    <source>
        <dbReference type="PROSITE-ProRule" id="PRU00042"/>
    </source>
</evidence>
<dbReference type="EMBL" id="JH168792">
    <property type="protein sequence ID" value="EHB05273.1"/>
    <property type="molecule type" value="Genomic_DNA"/>
</dbReference>